<gene>
    <name evidence="1" type="ORF">HELGO_WM51678</name>
</gene>
<name>A0A6S6U4Z4_9BACT</name>
<sequence>MSKSIWWIGLSNEWNVVRRTSWNDPRPKMMPNVHLWIKKMDSDNFIQNSGMKKIALYDYTVWDSQFRRREFFPINKWSLVGLSTPEDLKLHQKVYVHLQDPDKKVQKILLDSDNNWNLTKGFIEIDYNISILKNWAAYERQKL</sequence>
<protein>
    <submittedName>
        <fullName evidence="1">Uncharacterized protein</fullName>
    </submittedName>
</protein>
<organism evidence="1">
    <name type="scientific">uncultured Aureispira sp</name>
    <dbReference type="NCBI Taxonomy" id="1331704"/>
    <lineage>
        <taxon>Bacteria</taxon>
        <taxon>Pseudomonadati</taxon>
        <taxon>Bacteroidota</taxon>
        <taxon>Saprospiria</taxon>
        <taxon>Saprospirales</taxon>
        <taxon>Saprospiraceae</taxon>
        <taxon>Aureispira</taxon>
        <taxon>environmental samples</taxon>
    </lineage>
</organism>
<accession>A0A6S6U4Z4</accession>
<dbReference type="AlphaFoldDB" id="A0A6S6U4Z4"/>
<evidence type="ECO:0000313" key="1">
    <source>
        <dbReference type="EMBL" id="CAA6826775.1"/>
    </source>
</evidence>
<reference evidence="1" key="1">
    <citation type="submission" date="2020-01" db="EMBL/GenBank/DDBJ databases">
        <authorList>
            <person name="Meier V. D."/>
            <person name="Meier V D."/>
        </authorList>
    </citation>
    <scope>NUCLEOTIDE SEQUENCE</scope>
    <source>
        <strain evidence="1">HLG_WM_MAG_10</strain>
    </source>
</reference>
<proteinExistence type="predicted"/>
<dbReference type="EMBL" id="CACVAQ010000387">
    <property type="protein sequence ID" value="CAA6826775.1"/>
    <property type="molecule type" value="Genomic_DNA"/>
</dbReference>